<feature type="region of interest" description="Disordered" evidence="1">
    <location>
        <begin position="452"/>
        <end position="513"/>
    </location>
</feature>
<feature type="compositionally biased region" description="Basic and acidic residues" evidence="1">
    <location>
        <begin position="163"/>
        <end position="173"/>
    </location>
</feature>
<comment type="caution">
    <text evidence="2">The sequence shown here is derived from an EMBL/GenBank/DDBJ whole genome shotgun (WGS) entry which is preliminary data.</text>
</comment>
<dbReference type="Proteomes" id="UP001590950">
    <property type="component" value="Unassembled WGS sequence"/>
</dbReference>
<evidence type="ECO:0000256" key="1">
    <source>
        <dbReference type="SAM" id="MobiDB-lite"/>
    </source>
</evidence>
<feature type="compositionally biased region" description="Basic and acidic residues" evidence="1">
    <location>
        <begin position="570"/>
        <end position="633"/>
    </location>
</feature>
<feature type="region of interest" description="Disordered" evidence="1">
    <location>
        <begin position="570"/>
        <end position="649"/>
    </location>
</feature>
<feature type="compositionally biased region" description="Basic and acidic residues" evidence="1">
    <location>
        <begin position="42"/>
        <end position="52"/>
    </location>
</feature>
<organism evidence="2 3">
    <name type="scientific">Stereocaulon virgatum</name>
    <dbReference type="NCBI Taxonomy" id="373712"/>
    <lineage>
        <taxon>Eukaryota</taxon>
        <taxon>Fungi</taxon>
        <taxon>Dikarya</taxon>
        <taxon>Ascomycota</taxon>
        <taxon>Pezizomycotina</taxon>
        <taxon>Lecanoromycetes</taxon>
        <taxon>OSLEUM clade</taxon>
        <taxon>Lecanoromycetidae</taxon>
        <taxon>Lecanorales</taxon>
        <taxon>Lecanorineae</taxon>
        <taxon>Stereocaulaceae</taxon>
        <taxon>Stereocaulon</taxon>
    </lineage>
</organism>
<feature type="region of interest" description="Disordered" evidence="1">
    <location>
        <begin position="158"/>
        <end position="304"/>
    </location>
</feature>
<keyword evidence="3" id="KW-1185">Reference proteome</keyword>
<gene>
    <name evidence="2" type="ORF">N7G274_006368</name>
</gene>
<accession>A0ABR4A515</accession>
<evidence type="ECO:0000313" key="3">
    <source>
        <dbReference type="Proteomes" id="UP001590950"/>
    </source>
</evidence>
<proteinExistence type="predicted"/>
<feature type="compositionally biased region" description="Basic and acidic residues" evidence="1">
    <location>
        <begin position="469"/>
        <end position="502"/>
    </location>
</feature>
<sequence>MAPSAAGDDAASQALMARLIAEEWDSNQDSRPVGGSVEDYEDHLNSCDRGLMEDPDNVNNGPGGLATWGDPLVTDPNKGSPSTDTSHDEATSEGWDASVADGFDIGTPDTCTSEHGDQGGPHVLQGPGRIGSHHLSDELYERLGTERLALAQTVSLPNFVRRQSVERPRRISDLESITTSSASPPTEPDSPPRTEYIGYIMPAGTRVPSRPATPVDSKRKRSDPPRLETPSSQTSNPPSPTPRPTHMVYYSDDSNPPSPNSRSVHMVYIPDEPSFLEKSKTEQPVEELKKDVPDVEAKVANSNGKDKMRAFDEFDEHEGDRDDYNEGCEALRKEYLKKGSDLEGDEDENFSSPWIYIPYLGRCGEGFGEMDARTGDDEVVEIRLDDDDDPCESILSDIANTKSPDRINSTSLSGTQISEVQGIFDQDSGFKRVEAPKKMRARKKAWARYNQGLPQLPGDQELMDDESEDARHEVSKEMLKLRQDKVEKDVGVSEGKPGEVHKSQGSRARSRARWRWARGWPLRPGDKILLDAKSQEWKRTWGFNKELVQEGVPRQMPVKMGKVNSFDKLLRQVGDDKDDKDKVKGEHDDALEEKTEQRDKQPNDDEDVSRGRSSTREEHTAVHKPVDTEDETSKSCPRGNPAVDVNIAS</sequence>
<feature type="region of interest" description="Disordered" evidence="1">
    <location>
        <begin position="23"/>
        <end position="135"/>
    </location>
</feature>
<feature type="compositionally biased region" description="Polar residues" evidence="1">
    <location>
        <begin position="175"/>
        <end position="184"/>
    </location>
</feature>
<protein>
    <submittedName>
        <fullName evidence="2">Uncharacterized protein</fullName>
    </submittedName>
</protein>
<evidence type="ECO:0000313" key="2">
    <source>
        <dbReference type="EMBL" id="KAL2040910.1"/>
    </source>
</evidence>
<dbReference type="EMBL" id="JBEFKJ010000019">
    <property type="protein sequence ID" value="KAL2040910.1"/>
    <property type="molecule type" value="Genomic_DNA"/>
</dbReference>
<feature type="compositionally biased region" description="Basic and acidic residues" evidence="1">
    <location>
        <begin position="275"/>
        <end position="297"/>
    </location>
</feature>
<name>A0ABR4A515_9LECA</name>
<reference evidence="2 3" key="1">
    <citation type="submission" date="2024-09" db="EMBL/GenBank/DDBJ databases">
        <title>Rethinking Asexuality: The Enigmatic Case of Functional Sexual Genes in Lepraria (Stereocaulaceae).</title>
        <authorList>
            <person name="Doellman M."/>
            <person name="Sun Y."/>
            <person name="Barcenas-Pena A."/>
            <person name="Lumbsch H.T."/>
            <person name="Grewe F."/>
        </authorList>
    </citation>
    <scope>NUCLEOTIDE SEQUENCE [LARGE SCALE GENOMIC DNA]</scope>
    <source>
        <strain evidence="2 3">Mercado 3170</strain>
    </source>
</reference>